<feature type="non-terminal residue" evidence="2">
    <location>
        <position position="1"/>
    </location>
</feature>
<comment type="caution">
    <text evidence="2">The sequence shown here is derived from an EMBL/GenBank/DDBJ whole genome shotgun (WGS) entry which is preliminary data.</text>
</comment>
<protein>
    <submittedName>
        <fullName evidence="2">Uncharacterized protein</fullName>
    </submittedName>
</protein>
<dbReference type="GO" id="GO:0005085">
    <property type="term" value="F:guanyl-nucleotide exchange factor activity"/>
    <property type="evidence" value="ECO:0007669"/>
    <property type="project" value="UniProtKB-KW"/>
</dbReference>
<dbReference type="GO" id="GO:0030036">
    <property type="term" value="P:actin cytoskeleton organization"/>
    <property type="evidence" value="ECO:0007669"/>
    <property type="project" value="TreeGrafter"/>
</dbReference>
<name>A0A820SYX8_9BILA</name>
<evidence type="ECO:0000256" key="1">
    <source>
        <dbReference type="ARBA" id="ARBA00022658"/>
    </source>
</evidence>
<gene>
    <name evidence="2" type="ORF">QYT958_LOCUS1260</name>
</gene>
<evidence type="ECO:0000313" key="2">
    <source>
        <dbReference type="EMBL" id="CAF4458915.1"/>
    </source>
</evidence>
<sequence length="113" mass="12429">VSTLHVCKETLWIGTSAGIIINLTIPQLIDTISTSGNNKLTLNSMQLKCLPFGYAGPVRFIISTDKSFLSTTDEGTIIKTFVITIGDGFEDYTNNDENLGRDDAFSHLILWES</sequence>
<accession>A0A820SYX8</accession>
<dbReference type="PANTHER" id="PTHR12877">
    <property type="entry name" value="RHO GUANINE NUCLEOTIDE EXCHANGE FACTOR"/>
    <property type="match status" value="1"/>
</dbReference>
<dbReference type="InterPro" id="IPR039919">
    <property type="entry name" value="ARHGEF10/ARHGEF17"/>
</dbReference>
<keyword evidence="1" id="KW-0344">Guanine-nucleotide releasing factor</keyword>
<reference evidence="2" key="1">
    <citation type="submission" date="2021-02" db="EMBL/GenBank/DDBJ databases">
        <authorList>
            <person name="Nowell W R."/>
        </authorList>
    </citation>
    <scope>NUCLEOTIDE SEQUENCE</scope>
</reference>
<dbReference type="Pfam" id="PF19056">
    <property type="entry name" value="WD40_2"/>
    <property type="match status" value="1"/>
</dbReference>
<evidence type="ECO:0000313" key="3">
    <source>
        <dbReference type="Proteomes" id="UP000663848"/>
    </source>
</evidence>
<organism evidence="2 3">
    <name type="scientific">Rotaria socialis</name>
    <dbReference type="NCBI Taxonomy" id="392032"/>
    <lineage>
        <taxon>Eukaryota</taxon>
        <taxon>Metazoa</taxon>
        <taxon>Spiralia</taxon>
        <taxon>Gnathifera</taxon>
        <taxon>Rotifera</taxon>
        <taxon>Eurotatoria</taxon>
        <taxon>Bdelloidea</taxon>
        <taxon>Philodinida</taxon>
        <taxon>Philodinidae</taxon>
        <taxon>Rotaria</taxon>
    </lineage>
</organism>
<dbReference type="AlphaFoldDB" id="A0A820SYX8"/>
<dbReference type="Proteomes" id="UP000663848">
    <property type="component" value="Unassembled WGS sequence"/>
</dbReference>
<proteinExistence type="predicted"/>
<dbReference type="PANTHER" id="PTHR12877:SF15">
    <property type="entry name" value="RHO GUANINE NUCLEOTIDE EXCHANGE FACTOR 17"/>
    <property type="match status" value="1"/>
</dbReference>
<dbReference type="EMBL" id="CAJOBR010000066">
    <property type="protein sequence ID" value="CAF4458915.1"/>
    <property type="molecule type" value="Genomic_DNA"/>
</dbReference>